<dbReference type="AlphaFoldDB" id="A0AAV3Y8H3"/>
<dbReference type="Proteomes" id="UP000735302">
    <property type="component" value="Unassembled WGS sequence"/>
</dbReference>
<keyword evidence="1" id="KW-0418">Kinase</keyword>
<accession>A0AAV3Y8H3</accession>
<proteinExistence type="predicted"/>
<comment type="caution">
    <text evidence="1">The sequence shown here is derived from an EMBL/GenBank/DDBJ whole genome shotgun (WGS) entry which is preliminary data.</text>
</comment>
<evidence type="ECO:0000313" key="1">
    <source>
        <dbReference type="EMBL" id="GFN79228.1"/>
    </source>
</evidence>
<keyword evidence="2" id="KW-1185">Reference proteome</keyword>
<keyword evidence="1" id="KW-0808">Transferase</keyword>
<name>A0AAV3Y8H3_9GAST</name>
<organism evidence="1 2">
    <name type="scientific">Plakobranchus ocellatus</name>
    <dbReference type="NCBI Taxonomy" id="259542"/>
    <lineage>
        <taxon>Eukaryota</taxon>
        <taxon>Metazoa</taxon>
        <taxon>Spiralia</taxon>
        <taxon>Lophotrochozoa</taxon>
        <taxon>Mollusca</taxon>
        <taxon>Gastropoda</taxon>
        <taxon>Heterobranchia</taxon>
        <taxon>Euthyneura</taxon>
        <taxon>Panpulmonata</taxon>
        <taxon>Sacoglossa</taxon>
        <taxon>Placobranchoidea</taxon>
        <taxon>Plakobranchidae</taxon>
        <taxon>Plakobranchus</taxon>
    </lineage>
</organism>
<dbReference type="GO" id="GO:0016301">
    <property type="term" value="F:kinase activity"/>
    <property type="evidence" value="ECO:0007669"/>
    <property type="project" value="UniProtKB-KW"/>
</dbReference>
<sequence>MEADWALFVEILVQRPVKRSTLFLPSILSQEDLEHMQRMAQSHFDHIMAVLREMPRSMLLVIRNLNTIRAIIKDHGNTVDRYGIMARSAIRGAHQDDPAVRGVHGVLKAWWTRCHYDYCVWREKVTHSLRIMVAIATLRVMQLLGKAPSMEEIKAFAAAEEKRLDRV</sequence>
<evidence type="ECO:0000313" key="2">
    <source>
        <dbReference type="Proteomes" id="UP000735302"/>
    </source>
</evidence>
<dbReference type="EMBL" id="BLXT01000641">
    <property type="protein sequence ID" value="GFN79228.1"/>
    <property type="molecule type" value="Genomic_DNA"/>
</dbReference>
<gene>
    <name evidence="1" type="ORF">PoB_000573400</name>
</gene>
<reference evidence="1 2" key="1">
    <citation type="journal article" date="2021" name="Elife">
        <title>Chloroplast acquisition without the gene transfer in kleptoplastic sea slugs, Plakobranchus ocellatus.</title>
        <authorList>
            <person name="Maeda T."/>
            <person name="Takahashi S."/>
            <person name="Yoshida T."/>
            <person name="Shimamura S."/>
            <person name="Takaki Y."/>
            <person name="Nagai Y."/>
            <person name="Toyoda A."/>
            <person name="Suzuki Y."/>
            <person name="Arimoto A."/>
            <person name="Ishii H."/>
            <person name="Satoh N."/>
            <person name="Nishiyama T."/>
            <person name="Hasebe M."/>
            <person name="Maruyama T."/>
            <person name="Minagawa J."/>
            <person name="Obokata J."/>
            <person name="Shigenobu S."/>
        </authorList>
    </citation>
    <scope>NUCLEOTIDE SEQUENCE [LARGE SCALE GENOMIC DNA]</scope>
</reference>
<protein>
    <submittedName>
        <fullName evidence="1">AARF domain containing protein kinase</fullName>
    </submittedName>
</protein>